<reference evidence="1 2" key="1">
    <citation type="journal article" date="2016" name="Mol. Biol. Evol.">
        <title>Comparative Genomics of Early-Diverging Mushroom-Forming Fungi Provides Insights into the Origins of Lignocellulose Decay Capabilities.</title>
        <authorList>
            <person name="Nagy L.G."/>
            <person name="Riley R."/>
            <person name="Tritt A."/>
            <person name="Adam C."/>
            <person name="Daum C."/>
            <person name="Floudas D."/>
            <person name="Sun H."/>
            <person name="Yadav J.S."/>
            <person name="Pangilinan J."/>
            <person name="Larsson K.H."/>
            <person name="Matsuura K."/>
            <person name="Barry K."/>
            <person name="Labutti K."/>
            <person name="Kuo R."/>
            <person name="Ohm R.A."/>
            <person name="Bhattacharya S.S."/>
            <person name="Shirouzu T."/>
            <person name="Yoshinaga Y."/>
            <person name="Martin F.M."/>
            <person name="Grigoriev I.V."/>
            <person name="Hibbett D.S."/>
        </authorList>
    </citation>
    <scope>NUCLEOTIDE SEQUENCE [LARGE SCALE GENOMIC DNA]</scope>
    <source>
        <strain evidence="1 2">L-15889</strain>
    </source>
</reference>
<dbReference type="Proteomes" id="UP000076727">
    <property type="component" value="Unassembled WGS sequence"/>
</dbReference>
<dbReference type="AlphaFoldDB" id="A0A165TLY7"/>
<gene>
    <name evidence="1" type="ORF">DAEQUDRAFT_421926</name>
</gene>
<sequence>MGVGTCTSALPHGTYPLAASLASMALLLSHSLPKSSGRGCSGEGCCPNGGDQSDNDVSLHRSRTLQWLRLDHVPLSAHTWPRCCYGHRNTLAIAAHDALAAGATGSERPYPHRYIKAQCRDRVQQPGANFRRSTCHPYFASTCPRYMRGNCLKLRAS</sequence>
<organism evidence="1 2">
    <name type="scientific">Daedalea quercina L-15889</name>
    <dbReference type="NCBI Taxonomy" id="1314783"/>
    <lineage>
        <taxon>Eukaryota</taxon>
        <taxon>Fungi</taxon>
        <taxon>Dikarya</taxon>
        <taxon>Basidiomycota</taxon>
        <taxon>Agaricomycotina</taxon>
        <taxon>Agaricomycetes</taxon>
        <taxon>Polyporales</taxon>
        <taxon>Fomitopsis</taxon>
    </lineage>
</organism>
<accession>A0A165TLY7</accession>
<evidence type="ECO:0000313" key="1">
    <source>
        <dbReference type="EMBL" id="KZT73642.1"/>
    </source>
</evidence>
<evidence type="ECO:0000313" key="2">
    <source>
        <dbReference type="Proteomes" id="UP000076727"/>
    </source>
</evidence>
<name>A0A165TLY7_9APHY</name>
<protein>
    <submittedName>
        <fullName evidence="1">Uncharacterized protein</fullName>
    </submittedName>
</protein>
<dbReference type="EMBL" id="KV429036">
    <property type="protein sequence ID" value="KZT73642.1"/>
    <property type="molecule type" value="Genomic_DNA"/>
</dbReference>
<keyword evidence="2" id="KW-1185">Reference proteome</keyword>
<proteinExistence type="predicted"/>